<dbReference type="PANTHER" id="PTHR12385:SF84">
    <property type="entry name" value="CHOLINE TRANSPORTER-LIKE PROTEIN"/>
    <property type="match status" value="1"/>
</dbReference>
<reference evidence="7 8" key="1">
    <citation type="journal article" date="2023" name="Plants (Basel)">
        <title>Bridging the Gap: Combining Genomics and Transcriptomics Approaches to Understand Stylosanthes scabra, an Orphan Legume from the Brazilian Caatinga.</title>
        <authorList>
            <person name="Ferreira-Neto J.R.C."/>
            <person name="da Silva M.D."/>
            <person name="Binneck E."/>
            <person name="de Melo N.F."/>
            <person name="da Silva R.H."/>
            <person name="de Melo A.L.T.M."/>
            <person name="Pandolfi V."/>
            <person name="Bustamante F.O."/>
            <person name="Brasileiro-Vidal A.C."/>
            <person name="Benko-Iseppon A.M."/>
        </authorList>
    </citation>
    <scope>NUCLEOTIDE SEQUENCE [LARGE SCALE GENOMIC DNA]</scope>
    <source>
        <tissue evidence="7">Leaves</tissue>
    </source>
</reference>
<evidence type="ECO:0000313" key="8">
    <source>
        <dbReference type="Proteomes" id="UP001341840"/>
    </source>
</evidence>
<name>A0ABU6U9A7_9FABA</name>
<feature type="transmembrane region" description="Helical" evidence="6">
    <location>
        <begin position="57"/>
        <end position="78"/>
    </location>
</feature>
<keyword evidence="4 6" id="KW-1133">Transmembrane helix</keyword>
<comment type="similarity">
    <text evidence="2 6">Belongs to the CTL (choline transporter-like) family.</text>
</comment>
<feature type="transmembrane region" description="Helical" evidence="6">
    <location>
        <begin position="243"/>
        <end position="264"/>
    </location>
</feature>
<evidence type="ECO:0000256" key="6">
    <source>
        <dbReference type="RuleBase" id="RU368066"/>
    </source>
</evidence>
<comment type="caution">
    <text evidence="7">The sequence shown here is derived from an EMBL/GenBank/DDBJ whole genome shotgun (WGS) entry which is preliminary data.</text>
</comment>
<organism evidence="7 8">
    <name type="scientific">Stylosanthes scabra</name>
    <dbReference type="NCBI Taxonomy" id="79078"/>
    <lineage>
        <taxon>Eukaryota</taxon>
        <taxon>Viridiplantae</taxon>
        <taxon>Streptophyta</taxon>
        <taxon>Embryophyta</taxon>
        <taxon>Tracheophyta</taxon>
        <taxon>Spermatophyta</taxon>
        <taxon>Magnoliopsida</taxon>
        <taxon>eudicotyledons</taxon>
        <taxon>Gunneridae</taxon>
        <taxon>Pentapetalae</taxon>
        <taxon>rosids</taxon>
        <taxon>fabids</taxon>
        <taxon>Fabales</taxon>
        <taxon>Fabaceae</taxon>
        <taxon>Papilionoideae</taxon>
        <taxon>50 kb inversion clade</taxon>
        <taxon>dalbergioids sensu lato</taxon>
        <taxon>Dalbergieae</taxon>
        <taxon>Pterocarpus clade</taxon>
        <taxon>Stylosanthes</taxon>
    </lineage>
</organism>
<keyword evidence="5 6" id="KW-0472">Membrane</keyword>
<dbReference type="InterPro" id="IPR007603">
    <property type="entry name" value="Choline_transptr-like"/>
</dbReference>
<feature type="transmembrane region" description="Helical" evidence="6">
    <location>
        <begin position="333"/>
        <end position="359"/>
    </location>
</feature>
<evidence type="ECO:0000256" key="3">
    <source>
        <dbReference type="ARBA" id="ARBA00022692"/>
    </source>
</evidence>
<proteinExistence type="inferred from homology"/>
<comment type="subcellular location">
    <subcellularLocation>
        <location evidence="6">Cell membrane</location>
        <topology evidence="6">Multi-pass membrane protein</topology>
    </subcellularLocation>
    <subcellularLocation>
        <location evidence="1">Membrane</location>
        <topology evidence="1">Multi-pass membrane protein</topology>
    </subcellularLocation>
</comment>
<comment type="function">
    <text evidence="6">Choline transporter.</text>
</comment>
<feature type="transmembrane region" description="Helical" evidence="6">
    <location>
        <begin position="90"/>
        <end position="116"/>
    </location>
</feature>
<sequence length="427" mass="47235">MSSCAGTGFENRTKMVRQLFQVLFYLHLLLTAGMVIFITVYGLTSDSGRNHFHPFKWYPPILASTACGGIIGFMWQWITFKNPRKALKAAFWLSPLLTCLMSAIFVYIGTALSLAVGTVSFVSAVAQSLYGCWVSPRFEYATNILSVSTAFPPAKTKVLTLSSILIGILYGCFLVFGIGGAKALQNKVKLVFLFILVIMLSLCWTMQFLKNVIQVTISRVAYQHIVGVNVDTHVAIWDTIKHFAGSIAIGSILVPFITLFRSFARSIFLLGKHETMFSCVGCYMGMSSVLVNIGNRWGFVHVGLYNKGFVQASSDTWEMFTRVGMLPLIDSDLTGTLCFLSGVAVGAICSMVSGIWSLVLHHSYALEVSIYAFLIGYFMCRLAMGWVQACVAAYYVAYAENPESTQMDSTIPVRLEQIQRSQALQLF</sequence>
<feature type="transmembrane region" description="Helical" evidence="6">
    <location>
        <begin position="190"/>
        <end position="209"/>
    </location>
</feature>
<keyword evidence="8" id="KW-1185">Reference proteome</keyword>
<feature type="transmembrane region" description="Helical" evidence="6">
    <location>
        <begin position="276"/>
        <end position="294"/>
    </location>
</feature>
<protein>
    <recommendedName>
        <fullName evidence="6">Choline transporter-like protein</fullName>
    </recommendedName>
</protein>
<gene>
    <name evidence="7" type="ORF">PIB30_027074</name>
</gene>
<dbReference type="EMBL" id="JASCZI010120932">
    <property type="protein sequence ID" value="MED6157816.1"/>
    <property type="molecule type" value="Genomic_DNA"/>
</dbReference>
<feature type="transmembrane region" description="Helical" evidence="6">
    <location>
        <begin position="371"/>
        <end position="397"/>
    </location>
</feature>
<accession>A0ABU6U9A7</accession>
<dbReference type="PANTHER" id="PTHR12385">
    <property type="entry name" value="CHOLINE TRANSPORTER-LIKE (SLC FAMILY 44)"/>
    <property type="match status" value="1"/>
</dbReference>
<evidence type="ECO:0000256" key="4">
    <source>
        <dbReference type="ARBA" id="ARBA00022989"/>
    </source>
</evidence>
<keyword evidence="3 6" id="KW-0812">Transmembrane</keyword>
<feature type="transmembrane region" description="Helical" evidence="6">
    <location>
        <begin position="22"/>
        <end position="45"/>
    </location>
</feature>
<feature type="transmembrane region" description="Helical" evidence="6">
    <location>
        <begin position="158"/>
        <end position="178"/>
    </location>
</feature>
<dbReference type="Proteomes" id="UP001341840">
    <property type="component" value="Unassembled WGS sequence"/>
</dbReference>
<evidence type="ECO:0000256" key="5">
    <source>
        <dbReference type="ARBA" id="ARBA00023136"/>
    </source>
</evidence>
<dbReference type="Pfam" id="PF04515">
    <property type="entry name" value="Choline_transpo"/>
    <property type="match status" value="1"/>
</dbReference>
<evidence type="ECO:0000256" key="1">
    <source>
        <dbReference type="ARBA" id="ARBA00004141"/>
    </source>
</evidence>
<evidence type="ECO:0000256" key="2">
    <source>
        <dbReference type="ARBA" id="ARBA00007168"/>
    </source>
</evidence>
<evidence type="ECO:0000313" key="7">
    <source>
        <dbReference type="EMBL" id="MED6157816.1"/>
    </source>
</evidence>